<evidence type="ECO:0000256" key="2">
    <source>
        <dbReference type="ARBA" id="ARBA00001933"/>
    </source>
</evidence>
<evidence type="ECO:0000313" key="12">
    <source>
        <dbReference type="Proteomes" id="UP001548189"/>
    </source>
</evidence>
<comment type="cofactor">
    <cofactor evidence="2 9">
        <name>pyridoxal 5'-phosphate</name>
        <dbReference type="ChEBI" id="CHEBI:597326"/>
    </cofactor>
</comment>
<dbReference type="InterPro" id="IPR020622">
    <property type="entry name" value="Ala_racemase_pyridoxalP-BS"/>
</dbReference>
<gene>
    <name evidence="11" type="primary">alr</name>
    <name evidence="11" type="ORF">ABVT43_08280</name>
</gene>
<dbReference type="EMBL" id="JBEVCJ010000007">
    <property type="protein sequence ID" value="MET1255119.1"/>
    <property type="molecule type" value="Genomic_DNA"/>
</dbReference>
<evidence type="ECO:0000256" key="5">
    <source>
        <dbReference type="ARBA" id="ARBA00013089"/>
    </source>
</evidence>
<comment type="catalytic activity">
    <reaction evidence="1 9">
        <text>L-alanine = D-alanine</text>
        <dbReference type="Rhea" id="RHEA:20249"/>
        <dbReference type="ChEBI" id="CHEBI:57416"/>
        <dbReference type="ChEBI" id="CHEBI:57972"/>
        <dbReference type="EC" id="5.1.1.1"/>
    </reaction>
</comment>
<dbReference type="SUPFAM" id="SSF51419">
    <property type="entry name" value="PLP-binding barrel"/>
    <property type="match status" value="1"/>
</dbReference>
<feature type="binding site" evidence="9">
    <location>
        <position position="149"/>
    </location>
    <ligand>
        <name>substrate</name>
    </ligand>
</feature>
<dbReference type="NCBIfam" id="TIGR00492">
    <property type="entry name" value="alr"/>
    <property type="match status" value="1"/>
</dbReference>
<dbReference type="InterPro" id="IPR001608">
    <property type="entry name" value="Ala_racemase_N"/>
</dbReference>
<comment type="pathway">
    <text evidence="8 9">Amino-acid biosynthesis; D-alanine biosynthesis; D-alanine from L-alanine: step 1/1.</text>
</comment>
<evidence type="ECO:0000313" key="11">
    <source>
        <dbReference type="EMBL" id="MET1255119.1"/>
    </source>
</evidence>
<evidence type="ECO:0000256" key="1">
    <source>
        <dbReference type="ARBA" id="ARBA00000316"/>
    </source>
</evidence>
<comment type="caution">
    <text evidence="11">The sequence shown here is derived from an EMBL/GenBank/DDBJ whole genome shotgun (WGS) entry which is preliminary data.</text>
</comment>
<name>A0ABV2BT52_9GAMM</name>
<dbReference type="PROSITE" id="PS00395">
    <property type="entry name" value="ALANINE_RACEMASE"/>
    <property type="match status" value="1"/>
</dbReference>
<comment type="similarity">
    <text evidence="4 9">Belongs to the alanine racemase family.</text>
</comment>
<accession>A0ABV2BT52</accession>
<dbReference type="InterPro" id="IPR009006">
    <property type="entry name" value="Ala_racemase/Decarboxylase_C"/>
</dbReference>
<keyword evidence="6 9" id="KW-0663">Pyridoxal phosphate</keyword>
<keyword evidence="12" id="KW-1185">Reference proteome</keyword>
<dbReference type="InterPro" id="IPR011079">
    <property type="entry name" value="Ala_racemase_C"/>
</dbReference>
<feature type="active site" description="Proton acceptor; specific for D-alanine" evidence="9">
    <location>
        <position position="34"/>
    </location>
</feature>
<evidence type="ECO:0000259" key="10">
    <source>
        <dbReference type="SMART" id="SM01005"/>
    </source>
</evidence>
<comment type="function">
    <text evidence="9">Catalyzes the interconversion of L-alanine and D-alanine. May also act on other amino acids.</text>
</comment>
<feature type="modified residue" description="N6-(pyridoxal phosphate)lysine" evidence="9">
    <location>
        <position position="34"/>
    </location>
</feature>
<evidence type="ECO:0000256" key="9">
    <source>
        <dbReference type="HAMAP-Rule" id="MF_01201"/>
    </source>
</evidence>
<dbReference type="Pfam" id="PF01168">
    <property type="entry name" value="Ala_racemase_N"/>
    <property type="match status" value="1"/>
</dbReference>
<feature type="domain" description="Alanine racemase C-terminal" evidence="10">
    <location>
        <begin position="252"/>
        <end position="376"/>
    </location>
</feature>
<dbReference type="PANTHER" id="PTHR30511">
    <property type="entry name" value="ALANINE RACEMASE"/>
    <property type="match status" value="1"/>
</dbReference>
<dbReference type="GO" id="GO:0008784">
    <property type="term" value="F:alanine racemase activity"/>
    <property type="evidence" value="ECO:0007669"/>
    <property type="project" value="UniProtKB-EC"/>
</dbReference>
<proteinExistence type="inferred from homology"/>
<dbReference type="PANTHER" id="PTHR30511:SF4">
    <property type="entry name" value="ALANINE RACEMASE, BIOSYNTHETIC"/>
    <property type="match status" value="1"/>
</dbReference>
<dbReference type="InterPro" id="IPR029066">
    <property type="entry name" value="PLP-binding_barrel"/>
</dbReference>
<feature type="binding site" evidence="9">
    <location>
        <position position="321"/>
    </location>
    <ligand>
        <name>substrate</name>
    </ligand>
</feature>
<dbReference type="HAMAP" id="MF_01201">
    <property type="entry name" value="Ala_racemase"/>
    <property type="match status" value="1"/>
</dbReference>
<dbReference type="Proteomes" id="UP001548189">
    <property type="component" value="Unassembled WGS sequence"/>
</dbReference>
<dbReference type="Gene3D" id="3.20.20.10">
    <property type="entry name" value="Alanine racemase"/>
    <property type="match status" value="1"/>
</dbReference>
<dbReference type="InterPro" id="IPR000821">
    <property type="entry name" value="Ala_racemase"/>
</dbReference>
<organism evidence="11 12">
    <name type="scientific">Aliikangiella maris</name>
    <dbReference type="NCBI Taxonomy" id="3162458"/>
    <lineage>
        <taxon>Bacteria</taxon>
        <taxon>Pseudomonadati</taxon>
        <taxon>Pseudomonadota</taxon>
        <taxon>Gammaproteobacteria</taxon>
        <taxon>Oceanospirillales</taxon>
        <taxon>Pleioneaceae</taxon>
        <taxon>Aliikangiella</taxon>
    </lineage>
</organism>
<dbReference type="CDD" id="cd06827">
    <property type="entry name" value="PLPDE_III_AR_proteobact"/>
    <property type="match status" value="1"/>
</dbReference>
<comment type="pathway">
    <text evidence="3">Cell wall biogenesis; peptidoglycan biosynthesis.</text>
</comment>
<feature type="active site" description="Proton acceptor; specific for L-alanine" evidence="9">
    <location>
        <position position="273"/>
    </location>
</feature>
<evidence type="ECO:0000256" key="7">
    <source>
        <dbReference type="ARBA" id="ARBA00023235"/>
    </source>
</evidence>
<evidence type="ECO:0000256" key="6">
    <source>
        <dbReference type="ARBA" id="ARBA00022898"/>
    </source>
</evidence>
<protein>
    <recommendedName>
        <fullName evidence="5 9">Alanine racemase</fullName>
        <ecNumber evidence="5 9">5.1.1.1</ecNumber>
    </recommendedName>
</protein>
<dbReference type="SMART" id="SM01005">
    <property type="entry name" value="Ala_racemase_C"/>
    <property type="match status" value="1"/>
</dbReference>
<keyword evidence="7 9" id="KW-0413">Isomerase</keyword>
<dbReference type="Gene3D" id="2.40.37.10">
    <property type="entry name" value="Lyase, Ornithine Decarboxylase, Chain A, domain 1"/>
    <property type="match status" value="1"/>
</dbReference>
<evidence type="ECO:0000256" key="3">
    <source>
        <dbReference type="ARBA" id="ARBA00004752"/>
    </source>
</evidence>
<dbReference type="EC" id="5.1.1.1" evidence="5 9"/>
<evidence type="ECO:0000256" key="8">
    <source>
        <dbReference type="ARBA" id="ARBA00037912"/>
    </source>
</evidence>
<sequence length="377" mass="41331">MRSTRAIINLNAIEHNISIVKQLAPGCKIMAVVKADAYGHGIVQVTSHLSQIDAIAVACMDEAITLRNAGITQPIILLEGFFSDDELAQIIEYNLQTVVHHEAQVIALEKLAQKYATDTTRLDINEVAKPNHPQFQLIVWLKFDSGMHRLGFDDAGFIDAYQRLQGLGFISTINPMSHLACADDIQNPMSQRQIQLFNQVTTNITGERSMANSAGVIAWPESHYQWIRPGIILYGCSPMIGLTGSDHQLIPVMMLASQLFAIKSIKPGDQVGYGSAWTATRETLIGVIAIGYGDGYPRHAKEGTPVSINGKTYPLVGKVSMDMITVDLGEDFSGKIGDEVVLWGDELPVETIAQHADTIPYTLLCGVTSRVKFVWNN</sequence>
<reference evidence="11 12" key="1">
    <citation type="submission" date="2024-06" db="EMBL/GenBank/DDBJ databases">
        <authorList>
            <person name="Li F."/>
        </authorList>
    </citation>
    <scope>NUCLEOTIDE SEQUENCE [LARGE SCALE GENOMIC DNA]</scope>
    <source>
        <strain evidence="11 12">GXAS 311</strain>
    </source>
</reference>
<evidence type="ECO:0000256" key="4">
    <source>
        <dbReference type="ARBA" id="ARBA00007880"/>
    </source>
</evidence>
<dbReference type="SUPFAM" id="SSF50621">
    <property type="entry name" value="Alanine racemase C-terminal domain-like"/>
    <property type="match status" value="1"/>
</dbReference>
<dbReference type="RefSeq" id="WP_353895705.1">
    <property type="nucleotide sequence ID" value="NZ_JBEVCJ010000007.1"/>
</dbReference>
<dbReference type="PRINTS" id="PR00992">
    <property type="entry name" value="ALARACEMASE"/>
</dbReference>
<dbReference type="Pfam" id="PF00842">
    <property type="entry name" value="Ala_racemase_C"/>
    <property type="match status" value="1"/>
</dbReference>